<dbReference type="Pfam" id="PF00271">
    <property type="entry name" value="Helicase_C"/>
    <property type="match status" value="1"/>
</dbReference>
<dbReference type="PROSITE" id="PS51194">
    <property type="entry name" value="HELICASE_CTER"/>
    <property type="match status" value="1"/>
</dbReference>
<dbReference type="GO" id="GO:0005694">
    <property type="term" value="C:chromosome"/>
    <property type="evidence" value="ECO:0007669"/>
    <property type="project" value="TreeGrafter"/>
</dbReference>
<feature type="compositionally biased region" description="Polar residues" evidence="10">
    <location>
        <begin position="502"/>
        <end position="514"/>
    </location>
</feature>
<dbReference type="PROSITE" id="PS51192">
    <property type="entry name" value="HELICASE_ATP_BIND_1"/>
    <property type="match status" value="1"/>
</dbReference>
<dbReference type="InterPro" id="IPR027417">
    <property type="entry name" value="P-loop_NTPase"/>
</dbReference>
<feature type="compositionally biased region" description="Acidic residues" evidence="10">
    <location>
        <begin position="485"/>
        <end position="494"/>
    </location>
</feature>
<evidence type="ECO:0000256" key="4">
    <source>
        <dbReference type="ARBA" id="ARBA00022840"/>
    </source>
</evidence>
<evidence type="ECO:0000256" key="6">
    <source>
        <dbReference type="ARBA" id="ARBA00023235"/>
    </source>
</evidence>
<dbReference type="SMART" id="SM00487">
    <property type="entry name" value="DEXDc"/>
    <property type="match status" value="1"/>
</dbReference>
<sequence length="587" mass="64586">LQYFFELFRRVCCVANMRRRRRAWTSIPGAMRTLATNSMPPHTTRMQSLLETLLDAPSSGAVALSRAQERTIAACHQGRSVFLHVPTGAGKSLAFQLPALLAPLSHKTIVVSPLIALMQDQVTTLKRRGFEALHVTSDKRPQPLPELLARAQLVYATPEFLLRNTEMRDLVQLLAARGQLARLVIDEAHCILEWGNSFRPSYLELSKWRARHLSGVPMTFATATITDEAIGHIADMFGMNIVDDGTASSDHGAPSGSAATVGDRSQHNDLVLVQDIQDRQNLRLEVLAKPGSMQHAAAMIVRRVGNAPTIVYCLTKKEAEDVCLAIIRAGGNAGVYHGGLSRKRRDFVQKQWMVGKLAVICATTAFGMGIDRPDVQFVYHHSIPATLSSYHQQVGRAGRDGSPAQCVLLYAERDKSRVLSLSGPSDDLDGFASSGLHADVEEMASFCETTGCRKEILFTHFGQVFDATACNRNCNCGEPLAMDETHDEAEDENGDVGFGRSQALSKTKSSQGRSAPNRGAVEVYYQRVLNETKRLGLPKREALSRRVVEAILAHPPETEEAMACIRGVGETKASRFYTVFSDFRRRD</sequence>
<evidence type="ECO:0000256" key="8">
    <source>
        <dbReference type="ARBA" id="ARBA00034617"/>
    </source>
</evidence>
<reference evidence="13" key="1">
    <citation type="submission" date="2022-11" db="EMBL/GenBank/DDBJ databases">
        <authorList>
            <person name="Morgan W.R."/>
            <person name="Tartar A."/>
        </authorList>
    </citation>
    <scope>NUCLEOTIDE SEQUENCE</scope>
    <source>
        <strain evidence="13">ARSEF 373</strain>
    </source>
</reference>
<dbReference type="PANTHER" id="PTHR13710:SF153">
    <property type="entry name" value="RECQ-LIKE DNA HELICASE BLM"/>
    <property type="match status" value="1"/>
</dbReference>
<organism evidence="13 14">
    <name type="scientific">Lagenidium giganteum</name>
    <dbReference type="NCBI Taxonomy" id="4803"/>
    <lineage>
        <taxon>Eukaryota</taxon>
        <taxon>Sar</taxon>
        <taxon>Stramenopiles</taxon>
        <taxon>Oomycota</taxon>
        <taxon>Peronosporomycetes</taxon>
        <taxon>Pythiales</taxon>
        <taxon>Pythiaceae</taxon>
    </lineage>
</organism>
<protein>
    <recommendedName>
        <fullName evidence="9">DNA 3'-5' helicase</fullName>
        <ecNumber evidence="9">5.6.2.4</ecNumber>
    </recommendedName>
</protein>
<accession>A0AAV2YKX2</accession>
<keyword evidence="14" id="KW-1185">Reference proteome</keyword>
<keyword evidence="7" id="KW-0539">Nucleus</keyword>
<dbReference type="PANTHER" id="PTHR13710">
    <property type="entry name" value="DNA HELICASE RECQ FAMILY MEMBER"/>
    <property type="match status" value="1"/>
</dbReference>
<evidence type="ECO:0000313" key="13">
    <source>
        <dbReference type="EMBL" id="DAZ93739.1"/>
    </source>
</evidence>
<evidence type="ECO:0000256" key="1">
    <source>
        <dbReference type="ARBA" id="ARBA00005446"/>
    </source>
</evidence>
<dbReference type="EMBL" id="DAKRPA010000295">
    <property type="protein sequence ID" value="DAZ93739.1"/>
    <property type="molecule type" value="Genomic_DNA"/>
</dbReference>
<dbReference type="GO" id="GO:0005737">
    <property type="term" value="C:cytoplasm"/>
    <property type="evidence" value="ECO:0007669"/>
    <property type="project" value="TreeGrafter"/>
</dbReference>
<dbReference type="InterPro" id="IPR002464">
    <property type="entry name" value="DNA/RNA_helicase_DEAH_CS"/>
</dbReference>
<gene>
    <name evidence="13" type="ORF">N0F65_007365</name>
</gene>
<dbReference type="InterPro" id="IPR014001">
    <property type="entry name" value="Helicase_ATP-bd"/>
</dbReference>
<dbReference type="InterPro" id="IPR001650">
    <property type="entry name" value="Helicase_C-like"/>
</dbReference>
<dbReference type="GO" id="GO:0043138">
    <property type="term" value="F:3'-5' DNA helicase activity"/>
    <property type="evidence" value="ECO:0007669"/>
    <property type="project" value="UniProtKB-EC"/>
</dbReference>
<name>A0AAV2YKX2_9STRA</name>
<dbReference type="Proteomes" id="UP001146120">
    <property type="component" value="Unassembled WGS sequence"/>
</dbReference>
<evidence type="ECO:0000256" key="3">
    <source>
        <dbReference type="ARBA" id="ARBA00022801"/>
    </source>
</evidence>
<keyword evidence="5" id="KW-0238">DNA-binding</keyword>
<feature type="domain" description="Helicase C-terminal" evidence="12">
    <location>
        <begin position="299"/>
        <end position="444"/>
    </location>
</feature>
<proteinExistence type="inferred from homology"/>
<keyword evidence="4" id="KW-0067">ATP-binding</keyword>
<evidence type="ECO:0000256" key="9">
    <source>
        <dbReference type="ARBA" id="ARBA00034808"/>
    </source>
</evidence>
<dbReference type="AlphaFoldDB" id="A0AAV2YKX2"/>
<dbReference type="GO" id="GO:0005634">
    <property type="term" value="C:nucleus"/>
    <property type="evidence" value="ECO:0007669"/>
    <property type="project" value="TreeGrafter"/>
</dbReference>
<comment type="caution">
    <text evidence="13">The sequence shown here is derived from an EMBL/GenBank/DDBJ whole genome shotgun (WGS) entry which is preliminary data.</text>
</comment>
<keyword evidence="3" id="KW-0378">Hydrolase</keyword>
<evidence type="ECO:0000256" key="7">
    <source>
        <dbReference type="ARBA" id="ARBA00023242"/>
    </source>
</evidence>
<dbReference type="GO" id="GO:0009378">
    <property type="term" value="F:four-way junction helicase activity"/>
    <property type="evidence" value="ECO:0007669"/>
    <property type="project" value="TreeGrafter"/>
</dbReference>
<evidence type="ECO:0000259" key="12">
    <source>
        <dbReference type="PROSITE" id="PS51194"/>
    </source>
</evidence>
<evidence type="ECO:0000256" key="10">
    <source>
        <dbReference type="SAM" id="MobiDB-lite"/>
    </source>
</evidence>
<dbReference type="Gene3D" id="3.40.50.300">
    <property type="entry name" value="P-loop containing nucleotide triphosphate hydrolases"/>
    <property type="match status" value="2"/>
</dbReference>
<dbReference type="InterPro" id="IPR032284">
    <property type="entry name" value="RecQ_Zn-bd"/>
</dbReference>
<reference evidence="13" key="2">
    <citation type="journal article" date="2023" name="Microbiol Resour">
        <title>Decontamination and Annotation of the Draft Genome Sequence of the Oomycete Lagenidium giganteum ARSEF 373.</title>
        <authorList>
            <person name="Morgan W.R."/>
            <person name="Tartar A."/>
        </authorList>
    </citation>
    <scope>NUCLEOTIDE SEQUENCE</scope>
    <source>
        <strain evidence="13">ARSEF 373</strain>
    </source>
</reference>
<comment type="catalytic activity">
    <reaction evidence="8">
        <text>Couples ATP hydrolysis with the unwinding of duplex DNA by translocating in the 3'-5' direction.</text>
        <dbReference type="EC" id="5.6.2.4"/>
    </reaction>
</comment>
<evidence type="ECO:0000256" key="2">
    <source>
        <dbReference type="ARBA" id="ARBA00022741"/>
    </source>
</evidence>
<dbReference type="Pfam" id="PF00270">
    <property type="entry name" value="DEAD"/>
    <property type="match status" value="1"/>
</dbReference>
<keyword evidence="6" id="KW-0413">Isomerase</keyword>
<dbReference type="GO" id="GO:0016787">
    <property type="term" value="F:hydrolase activity"/>
    <property type="evidence" value="ECO:0007669"/>
    <property type="project" value="UniProtKB-KW"/>
</dbReference>
<dbReference type="CDD" id="cd17920">
    <property type="entry name" value="DEXHc_RecQ"/>
    <property type="match status" value="1"/>
</dbReference>
<dbReference type="SMART" id="SM00490">
    <property type="entry name" value="HELICc"/>
    <property type="match status" value="1"/>
</dbReference>
<dbReference type="Pfam" id="PF16124">
    <property type="entry name" value="RecQ_Zn_bind"/>
    <property type="match status" value="1"/>
</dbReference>
<keyword evidence="2" id="KW-0547">Nucleotide-binding</keyword>
<comment type="similarity">
    <text evidence="1">Belongs to the helicase family. RecQ subfamily.</text>
</comment>
<feature type="domain" description="Helicase ATP-binding" evidence="11">
    <location>
        <begin position="72"/>
        <end position="243"/>
    </location>
</feature>
<evidence type="ECO:0000256" key="5">
    <source>
        <dbReference type="ARBA" id="ARBA00023125"/>
    </source>
</evidence>
<feature type="non-terminal residue" evidence="13">
    <location>
        <position position="1"/>
    </location>
</feature>
<dbReference type="InterPro" id="IPR011545">
    <property type="entry name" value="DEAD/DEAH_box_helicase_dom"/>
</dbReference>
<dbReference type="GO" id="GO:0003677">
    <property type="term" value="F:DNA binding"/>
    <property type="evidence" value="ECO:0007669"/>
    <property type="project" value="UniProtKB-KW"/>
</dbReference>
<dbReference type="PROSITE" id="PS00690">
    <property type="entry name" value="DEAH_ATP_HELICASE"/>
    <property type="match status" value="1"/>
</dbReference>
<dbReference type="GO" id="GO:0000724">
    <property type="term" value="P:double-strand break repair via homologous recombination"/>
    <property type="evidence" value="ECO:0007669"/>
    <property type="project" value="TreeGrafter"/>
</dbReference>
<dbReference type="EC" id="5.6.2.4" evidence="9"/>
<dbReference type="SUPFAM" id="SSF52540">
    <property type="entry name" value="P-loop containing nucleoside triphosphate hydrolases"/>
    <property type="match status" value="1"/>
</dbReference>
<dbReference type="GO" id="GO:0005524">
    <property type="term" value="F:ATP binding"/>
    <property type="evidence" value="ECO:0007669"/>
    <property type="project" value="UniProtKB-KW"/>
</dbReference>
<evidence type="ECO:0000313" key="14">
    <source>
        <dbReference type="Proteomes" id="UP001146120"/>
    </source>
</evidence>
<feature type="region of interest" description="Disordered" evidence="10">
    <location>
        <begin position="485"/>
        <end position="516"/>
    </location>
</feature>
<evidence type="ECO:0000259" key="11">
    <source>
        <dbReference type="PROSITE" id="PS51192"/>
    </source>
</evidence>